<keyword evidence="4" id="KW-1185">Reference proteome</keyword>
<comment type="caution">
    <text evidence="3">The sequence shown here is derived from an EMBL/GenBank/DDBJ whole genome shotgun (WGS) entry which is preliminary data.</text>
</comment>
<dbReference type="InterPro" id="IPR029058">
    <property type="entry name" value="AB_hydrolase_fold"/>
</dbReference>
<dbReference type="RefSeq" id="XP_040793477.1">
    <property type="nucleotide sequence ID" value="XM_040930699.1"/>
</dbReference>
<feature type="region of interest" description="Disordered" evidence="1">
    <location>
        <begin position="214"/>
        <end position="251"/>
    </location>
</feature>
<dbReference type="InterPro" id="IPR026555">
    <property type="entry name" value="NSL3/Tex30"/>
</dbReference>
<proteinExistence type="predicted"/>
<dbReference type="Gene3D" id="3.40.50.1820">
    <property type="entry name" value="alpha/beta hydrolase"/>
    <property type="match status" value="1"/>
</dbReference>
<feature type="compositionally biased region" description="Basic and acidic residues" evidence="1">
    <location>
        <begin position="538"/>
        <end position="555"/>
    </location>
</feature>
<evidence type="ECO:0000256" key="1">
    <source>
        <dbReference type="SAM" id="MobiDB-lite"/>
    </source>
</evidence>
<dbReference type="EMBL" id="ML976614">
    <property type="protein sequence ID" value="KAF1850914.1"/>
    <property type="molecule type" value="Genomic_DNA"/>
</dbReference>
<dbReference type="CDD" id="cd00167">
    <property type="entry name" value="SANT"/>
    <property type="match status" value="1"/>
</dbReference>
<dbReference type="PANTHER" id="PTHR13136:SF11">
    <property type="entry name" value="TESTIS-EXPRESSED PROTEIN 30"/>
    <property type="match status" value="1"/>
</dbReference>
<protein>
    <recommendedName>
        <fullName evidence="2">KANL3/Tex30 alpha/beta hydrolase-like domain-containing protein</fullName>
    </recommendedName>
</protein>
<feature type="compositionally biased region" description="Low complexity" evidence="1">
    <location>
        <begin position="557"/>
        <end position="569"/>
    </location>
</feature>
<feature type="compositionally biased region" description="Basic and acidic residues" evidence="1">
    <location>
        <begin position="483"/>
        <end position="494"/>
    </location>
</feature>
<evidence type="ECO:0000259" key="2">
    <source>
        <dbReference type="Pfam" id="PF20408"/>
    </source>
</evidence>
<dbReference type="OrthoDB" id="6415022at2759"/>
<dbReference type="Proteomes" id="UP000800039">
    <property type="component" value="Unassembled WGS sequence"/>
</dbReference>
<evidence type="ECO:0000313" key="3">
    <source>
        <dbReference type="EMBL" id="KAF1850914.1"/>
    </source>
</evidence>
<accession>A0A9P4GTC0</accession>
<feature type="compositionally biased region" description="Polar residues" evidence="1">
    <location>
        <begin position="1"/>
        <end position="20"/>
    </location>
</feature>
<dbReference type="SUPFAM" id="SSF53474">
    <property type="entry name" value="alpha/beta-Hydrolases"/>
    <property type="match status" value="1"/>
</dbReference>
<dbReference type="PANTHER" id="PTHR13136">
    <property type="entry name" value="TESTIS DEVELOPMENT PROTEIN PRTD"/>
    <property type="match status" value="1"/>
</dbReference>
<feature type="compositionally biased region" description="Basic and acidic residues" evidence="1">
    <location>
        <begin position="232"/>
        <end position="251"/>
    </location>
</feature>
<feature type="compositionally biased region" description="Polar residues" evidence="1">
    <location>
        <begin position="571"/>
        <end position="582"/>
    </location>
</feature>
<dbReference type="InterPro" id="IPR001005">
    <property type="entry name" value="SANT/Myb"/>
</dbReference>
<feature type="domain" description="KANL3/Tex30 alpha/beta hydrolase-like" evidence="2">
    <location>
        <begin position="659"/>
        <end position="783"/>
    </location>
</feature>
<reference evidence="3" key="1">
    <citation type="submission" date="2020-01" db="EMBL/GenBank/DDBJ databases">
        <authorList>
            <consortium name="DOE Joint Genome Institute"/>
            <person name="Haridas S."/>
            <person name="Albert R."/>
            <person name="Binder M."/>
            <person name="Bloem J."/>
            <person name="Labutti K."/>
            <person name="Salamov A."/>
            <person name="Andreopoulos B."/>
            <person name="Baker S.E."/>
            <person name="Barry K."/>
            <person name="Bills G."/>
            <person name="Bluhm B.H."/>
            <person name="Cannon C."/>
            <person name="Castanera R."/>
            <person name="Culley D.E."/>
            <person name="Daum C."/>
            <person name="Ezra D."/>
            <person name="Gonzalez J.B."/>
            <person name="Henrissat B."/>
            <person name="Kuo A."/>
            <person name="Liang C."/>
            <person name="Lipzen A."/>
            <person name="Lutzoni F."/>
            <person name="Magnuson J."/>
            <person name="Mondo S."/>
            <person name="Nolan M."/>
            <person name="Ohm R."/>
            <person name="Pangilinan J."/>
            <person name="Park H.-J."/>
            <person name="Ramirez L."/>
            <person name="Alfaro M."/>
            <person name="Sun H."/>
            <person name="Tritt A."/>
            <person name="Yoshinaga Y."/>
            <person name="Zwiers L.-H."/>
            <person name="Turgeon B.G."/>
            <person name="Goodwin S.B."/>
            <person name="Spatafora J.W."/>
            <person name="Crous P.W."/>
            <person name="Grigoriev I.V."/>
        </authorList>
    </citation>
    <scope>NUCLEOTIDE SEQUENCE</scope>
    <source>
        <strain evidence="3">CBS 394.84</strain>
    </source>
</reference>
<name>A0A9P4GTC0_9PLEO</name>
<dbReference type="GeneID" id="63847951"/>
<sequence>MECPDSTSAGGAESSQITPPSSNPHPTRLRTINGMQIFERTLSDKTHKRFHDVLERLAEPLAAYLRKSRKEYRPTSIRLMSLGYDENSVSPWIVVLCPDKVQKRAEKFFQQELARRLCQPDEPGQERFRVTVLGHPPRPKCAEQPDQVRIACARLKEDEKRLWSPQIKTDHCGVTRYATMGGYIVVSESDGTLSIYGLTAGHLIAEADHSWRGAGAGSWDGSESSADDSESEQERSSPEKTSIREVRQHEEDPTWMDIGRLSDYSFSRQARDRDWGLIEGIEAYGFSDDNAHDVNEKIELGTAGKERELLIGFNHEASHKCLLSKSPTMVILPHGHRFVWAHTLTLQSVVSPPGSPSSDRTITVYGQIVADDVFGHVYMIPLRDILHDITQTMQVAAARLPVSISEKKAFVGSNVDLSSSIDYQPEAQSVATTDHFDFHTESSQEAIPQASKGNLREGIEEDLSESEPKAKSPRTNTPWTPAEEERLRRMRDNGDSWSKILKTYPNRTGESRVTRSSTRSDPSLAESAPSKSSQAGPKAEKTGRSSVATKHEKNKGAKSSALKSKVKVATAQDSVKSEGTSSNVTVLTITSDAVKNPIQCHNYASPNSNDPSPQTLIFTHGAGGTLYAPAVVNFCAGFSTAVPILAFQGSMNLASRVKGFHACLEHLERSQGELVLGGRSMGARAAVMAATEYLKKEKAGSGSTSVQLILVSYPLKGPKDDIRDEILLSLTANVEVLFVIGDRDAMCPLDLLESVRGRMKVESKLIIVKGADHGMHVKPAKREKEFGEETGRLAAEWVAGKMHEGVVYVGEEDN</sequence>
<dbReference type="InterPro" id="IPR046879">
    <property type="entry name" value="KANL3/Tex30_Abhydrolase"/>
</dbReference>
<evidence type="ECO:0000313" key="4">
    <source>
        <dbReference type="Proteomes" id="UP000800039"/>
    </source>
</evidence>
<organism evidence="3 4">
    <name type="scientific">Cucurbitaria berberidis CBS 394.84</name>
    <dbReference type="NCBI Taxonomy" id="1168544"/>
    <lineage>
        <taxon>Eukaryota</taxon>
        <taxon>Fungi</taxon>
        <taxon>Dikarya</taxon>
        <taxon>Ascomycota</taxon>
        <taxon>Pezizomycotina</taxon>
        <taxon>Dothideomycetes</taxon>
        <taxon>Pleosporomycetidae</taxon>
        <taxon>Pleosporales</taxon>
        <taxon>Pleosporineae</taxon>
        <taxon>Cucurbitariaceae</taxon>
        <taxon>Cucurbitaria</taxon>
    </lineage>
</organism>
<gene>
    <name evidence="3" type="ORF">K460DRAFT_328285</name>
</gene>
<feature type="region of interest" description="Disordered" evidence="1">
    <location>
        <begin position="440"/>
        <end position="582"/>
    </location>
</feature>
<dbReference type="AlphaFoldDB" id="A0A9P4GTC0"/>
<dbReference type="Pfam" id="PF20408">
    <property type="entry name" value="Abhydrolase_11"/>
    <property type="match status" value="1"/>
</dbReference>
<feature type="region of interest" description="Disordered" evidence="1">
    <location>
        <begin position="1"/>
        <end position="28"/>
    </location>
</feature>